<dbReference type="EMBL" id="BAAAPF010000033">
    <property type="protein sequence ID" value="GAA2116811.1"/>
    <property type="molecule type" value="Genomic_DNA"/>
</dbReference>
<dbReference type="SUPFAM" id="SSF89392">
    <property type="entry name" value="Prokaryotic lipoproteins and lipoprotein localization factors"/>
    <property type="match status" value="1"/>
</dbReference>
<sequence>MALIPPERPYDEAEDLAEDLAAARRRKAVRYGVPLAVAGLAAATIGLVPALAQDDGPSADDVTAKELIAKALASEVESVDGTVKVSTDLGLPSLPFGGMGGGEGADLSRLLSGDTKLQVAADGPEKQRVTVEGSDGDHTVVRNGADVWTFGGDSDEVSHSTLTDAPKGNDFELPKDLRDATPQELAERLLKAADDTTDVDVAGTAQVAGQDAYELRLTPKQGESTVRDITVAVDADNGVPLRVALTADDGKPVVDVGFTKVDFAKPDADLFAPPAGAEVTERDLGKGLDSGHGEPFFGEGFGDFGKDGGDWTDSNNDGGHKEGMGELPVGLEDVQVHGEGWGSIAEIALPGDALGGEGAGAALDFFTEKTDAGRVFESRLVNVLIADDSIYVGAVTPEALQAAAGD</sequence>
<keyword evidence="1" id="KW-0449">Lipoprotein</keyword>
<protein>
    <submittedName>
        <fullName evidence="1">Outer membrane lipoprotein carrier protein LolA</fullName>
    </submittedName>
</protein>
<dbReference type="Gene3D" id="2.50.20.10">
    <property type="entry name" value="Lipoprotein localisation LolA/LolB/LppX"/>
    <property type="match status" value="1"/>
</dbReference>
<keyword evidence="2" id="KW-1185">Reference proteome</keyword>
<gene>
    <name evidence="1" type="ORF">GCM10009802_17490</name>
</gene>
<organism evidence="1 2">
    <name type="scientific">Streptomyces synnematoformans</name>
    <dbReference type="NCBI Taxonomy" id="415721"/>
    <lineage>
        <taxon>Bacteria</taxon>
        <taxon>Bacillati</taxon>
        <taxon>Actinomycetota</taxon>
        <taxon>Actinomycetes</taxon>
        <taxon>Kitasatosporales</taxon>
        <taxon>Streptomycetaceae</taxon>
        <taxon>Streptomyces</taxon>
    </lineage>
</organism>
<dbReference type="CDD" id="cd16325">
    <property type="entry name" value="LolA"/>
    <property type="match status" value="1"/>
</dbReference>
<dbReference type="PANTHER" id="PTHR37507:SF2">
    <property type="entry name" value="SPORULATION PROTEIN YDCC"/>
    <property type="match status" value="1"/>
</dbReference>
<dbReference type="PANTHER" id="PTHR37507">
    <property type="entry name" value="SPORULATION PROTEIN YDCC"/>
    <property type="match status" value="1"/>
</dbReference>
<name>A0ABP5JKI1_9ACTN</name>
<proteinExistence type="predicted"/>
<dbReference type="RefSeq" id="WP_344289227.1">
    <property type="nucleotide sequence ID" value="NZ_BAAAPF010000033.1"/>
</dbReference>
<dbReference type="InterPro" id="IPR029046">
    <property type="entry name" value="LolA/LolB/LppX"/>
</dbReference>
<comment type="caution">
    <text evidence="1">The sequence shown here is derived from an EMBL/GenBank/DDBJ whole genome shotgun (WGS) entry which is preliminary data.</text>
</comment>
<dbReference type="InterPro" id="IPR052944">
    <property type="entry name" value="Sporulation_related"/>
</dbReference>
<accession>A0ABP5JKI1</accession>
<evidence type="ECO:0000313" key="1">
    <source>
        <dbReference type="EMBL" id="GAA2116811.1"/>
    </source>
</evidence>
<reference evidence="2" key="1">
    <citation type="journal article" date="2019" name="Int. J. Syst. Evol. Microbiol.">
        <title>The Global Catalogue of Microorganisms (GCM) 10K type strain sequencing project: providing services to taxonomists for standard genome sequencing and annotation.</title>
        <authorList>
            <consortium name="The Broad Institute Genomics Platform"/>
            <consortium name="The Broad Institute Genome Sequencing Center for Infectious Disease"/>
            <person name="Wu L."/>
            <person name="Ma J."/>
        </authorList>
    </citation>
    <scope>NUCLEOTIDE SEQUENCE [LARGE SCALE GENOMIC DNA]</scope>
    <source>
        <strain evidence="2">JCM 15481</strain>
    </source>
</reference>
<evidence type="ECO:0000313" key="2">
    <source>
        <dbReference type="Proteomes" id="UP001500443"/>
    </source>
</evidence>
<dbReference type="InterPro" id="IPR004564">
    <property type="entry name" value="OM_lipoprot_carrier_LolA-like"/>
</dbReference>
<dbReference type="Proteomes" id="UP001500443">
    <property type="component" value="Unassembled WGS sequence"/>
</dbReference>